<comment type="caution">
    <text evidence="2">The sequence shown here is derived from an EMBL/GenBank/DDBJ whole genome shotgun (WGS) entry which is preliminary data.</text>
</comment>
<feature type="compositionally biased region" description="Low complexity" evidence="1">
    <location>
        <begin position="548"/>
        <end position="561"/>
    </location>
</feature>
<feature type="region of interest" description="Disordered" evidence="1">
    <location>
        <begin position="193"/>
        <end position="453"/>
    </location>
</feature>
<dbReference type="InParanoid" id="A0A151GPI0"/>
<name>A0A151GPI0_DRECN</name>
<dbReference type="GeneID" id="63712795"/>
<feature type="region of interest" description="Disordered" evidence="1">
    <location>
        <begin position="548"/>
        <end position="620"/>
    </location>
</feature>
<feature type="compositionally biased region" description="Polar residues" evidence="1">
    <location>
        <begin position="157"/>
        <end position="170"/>
    </location>
</feature>
<accession>A0A151GPI0</accession>
<evidence type="ECO:0000313" key="3">
    <source>
        <dbReference type="Proteomes" id="UP000076580"/>
    </source>
</evidence>
<dbReference type="RefSeq" id="XP_040658377.1">
    <property type="nucleotide sequence ID" value="XM_040797494.1"/>
</dbReference>
<gene>
    <name evidence="2" type="ORF">DCS_00152</name>
</gene>
<reference evidence="2 3" key="1">
    <citation type="journal article" date="2016" name="Sci. Rep.">
        <title>Insights into Adaptations to a Near-Obligate Nematode Endoparasitic Lifestyle from the Finished Genome of Drechmeria coniospora.</title>
        <authorList>
            <person name="Zhang L."/>
            <person name="Zhou Z."/>
            <person name="Guo Q."/>
            <person name="Fokkens L."/>
            <person name="Miskei M."/>
            <person name="Pocsi I."/>
            <person name="Zhang W."/>
            <person name="Chen M."/>
            <person name="Wang L."/>
            <person name="Sun Y."/>
            <person name="Donzelli B.G."/>
            <person name="Gibson D.M."/>
            <person name="Nelson D.R."/>
            <person name="Luo J.G."/>
            <person name="Rep M."/>
            <person name="Liu H."/>
            <person name="Yang S."/>
            <person name="Wang J."/>
            <person name="Krasnoff S.B."/>
            <person name="Xu Y."/>
            <person name="Molnar I."/>
            <person name="Lin M."/>
        </authorList>
    </citation>
    <scope>NUCLEOTIDE SEQUENCE [LARGE SCALE GENOMIC DNA]</scope>
    <source>
        <strain evidence="2 3">ARSEF 6962</strain>
    </source>
</reference>
<evidence type="ECO:0000313" key="2">
    <source>
        <dbReference type="EMBL" id="KYK59025.1"/>
    </source>
</evidence>
<feature type="compositionally biased region" description="Basic and acidic residues" evidence="1">
    <location>
        <begin position="564"/>
        <end position="578"/>
    </location>
</feature>
<sequence length="667" mass="70679">MTRETRSKTKARQANACRPSNHVASEAGHLETAPAIRPHAPASGKQKVHEQVTREHDQGTNLGHGTADFDLDLADGGLHDATPAARQPPKGSRLGARSVATTSPPLHAGSDSVRRRKSHENALPPLSSGTSGGDNLPDAVSLPLGPTLEDTLRSWDASGTDTTAQRSSPFPTDPIDACFGFSAGRLRGRAQTPCTGGALPGSQLPARSNQGTPHLPMDEIYDATPPCRGGTRDEATTTKALTWPAPSQVADMPSSVTLTEPFLIQNESKPPANPTGQGPSRTRHDRAAKSTARRDSSQALGQASARQRRAGTWLPSSEAVQDPFKASKAVGGTKRKQRPKSSLPYDESTGLFMPKPAKVCEQVKAHGGSLRWSNSPPAVSRQRAAPTDGDMARKRKKITIDESPSGPCHAVKASPSAGNPSTRSAQASSRGKQARQQGKQSPSHTPPDPEPKRDVYLDAILFSTDSSYSSSPKTVPAEGIRKNGVRRGSTEERAAESTTRNDMTFLQRLCSTVKLAKMFAGIFGSGDSLAAMEDISMKMKTVRWGDVAPSADASPATSTGGTNEGKHAGRDNSTDDKASSPLNLVVRDSSPKPCRSAGEAAKPARRVGRREQRQPSADGSYMLVEESNASLKILSPGWHVQALNISLCRPTRASQAEGTAMEKTVED</sequence>
<feature type="compositionally biased region" description="Polar residues" evidence="1">
    <location>
        <begin position="416"/>
        <end position="443"/>
    </location>
</feature>
<feature type="compositionally biased region" description="Basic and acidic residues" evidence="1">
    <location>
        <begin position="285"/>
        <end position="296"/>
    </location>
</feature>
<evidence type="ECO:0000256" key="1">
    <source>
        <dbReference type="SAM" id="MobiDB-lite"/>
    </source>
</evidence>
<keyword evidence="3" id="KW-1185">Reference proteome</keyword>
<protein>
    <submittedName>
        <fullName evidence="2">Uncharacterized protein</fullName>
    </submittedName>
</protein>
<organism evidence="2 3">
    <name type="scientific">Drechmeria coniospora</name>
    <name type="common">Nematophagous fungus</name>
    <name type="synonym">Meria coniospora</name>
    <dbReference type="NCBI Taxonomy" id="98403"/>
    <lineage>
        <taxon>Eukaryota</taxon>
        <taxon>Fungi</taxon>
        <taxon>Dikarya</taxon>
        <taxon>Ascomycota</taxon>
        <taxon>Pezizomycotina</taxon>
        <taxon>Sordariomycetes</taxon>
        <taxon>Hypocreomycetidae</taxon>
        <taxon>Hypocreales</taxon>
        <taxon>Ophiocordycipitaceae</taxon>
        <taxon>Drechmeria</taxon>
    </lineage>
</organism>
<dbReference type="AlphaFoldDB" id="A0A151GPI0"/>
<dbReference type="EMBL" id="LAYC01000001">
    <property type="protein sequence ID" value="KYK59025.1"/>
    <property type="molecule type" value="Genomic_DNA"/>
</dbReference>
<proteinExistence type="predicted"/>
<feature type="compositionally biased region" description="Basic and acidic residues" evidence="1">
    <location>
        <begin position="47"/>
        <end position="58"/>
    </location>
</feature>
<feature type="region of interest" description="Disordered" evidence="1">
    <location>
        <begin position="1"/>
        <end position="173"/>
    </location>
</feature>
<dbReference type="Proteomes" id="UP000076580">
    <property type="component" value="Chromosome 01"/>
</dbReference>
<feature type="region of interest" description="Disordered" evidence="1">
    <location>
        <begin position="467"/>
        <end position="499"/>
    </location>
</feature>